<evidence type="ECO:0000259" key="6">
    <source>
        <dbReference type="Pfam" id="PF00881"/>
    </source>
</evidence>
<dbReference type="PATRIC" id="fig|47311.3.peg.1284"/>
<dbReference type="AlphaFoldDB" id="A0A166DTY9"/>
<dbReference type="PANTHER" id="PTHR43673:SF2">
    <property type="entry name" value="NITROREDUCTASE"/>
    <property type="match status" value="1"/>
</dbReference>
<keyword evidence="3" id="KW-0285">Flavoprotein</keyword>
<dbReference type="EC" id="1.6.-.-" evidence="7"/>
<dbReference type="RefSeq" id="WP_067259759.1">
    <property type="nucleotide sequence ID" value="NZ_LWMW01000103.1"/>
</dbReference>
<evidence type="ECO:0000256" key="3">
    <source>
        <dbReference type="ARBA" id="ARBA00022630"/>
    </source>
</evidence>
<dbReference type="Pfam" id="PF00881">
    <property type="entry name" value="Nitroreductase"/>
    <property type="match status" value="1"/>
</dbReference>
<feature type="domain" description="Nitroreductase" evidence="6">
    <location>
        <begin position="7"/>
        <end position="162"/>
    </location>
</feature>
<evidence type="ECO:0000256" key="4">
    <source>
        <dbReference type="ARBA" id="ARBA00022643"/>
    </source>
</evidence>
<evidence type="ECO:0000256" key="1">
    <source>
        <dbReference type="ARBA" id="ARBA00001917"/>
    </source>
</evidence>
<dbReference type="InterPro" id="IPR029479">
    <property type="entry name" value="Nitroreductase"/>
</dbReference>
<keyword evidence="8" id="KW-1185">Reference proteome</keyword>
<organism evidence="7 8">
    <name type="scientific">Methanobrevibacter cuticularis</name>
    <dbReference type="NCBI Taxonomy" id="47311"/>
    <lineage>
        <taxon>Archaea</taxon>
        <taxon>Methanobacteriati</taxon>
        <taxon>Methanobacteriota</taxon>
        <taxon>Methanomada group</taxon>
        <taxon>Methanobacteria</taxon>
        <taxon>Methanobacteriales</taxon>
        <taxon>Methanobacteriaceae</taxon>
        <taxon>Methanobrevibacter</taxon>
    </lineage>
</organism>
<evidence type="ECO:0000256" key="2">
    <source>
        <dbReference type="ARBA" id="ARBA00007118"/>
    </source>
</evidence>
<gene>
    <name evidence="7" type="primary">nfrA</name>
    <name evidence="7" type="ORF">MBCUT_11710</name>
</gene>
<dbReference type="OrthoDB" id="287850at2157"/>
<reference evidence="7 8" key="1">
    <citation type="submission" date="2016-04" db="EMBL/GenBank/DDBJ databases">
        <title>Genome sequence of Methanobrevibacter cuticularis DSM 11139.</title>
        <authorList>
            <person name="Poehlein A."/>
            <person name="Seedorf H."/>
            <person name="Daniel R."/>
        </authorList>
    </citation>
    <scope>NUCLEOTIDE SEQUENCE [LARGE SCALE GENOMIC DNA]</scope>
    <source>
        <strain evidence="7 8">DSM 11139</strain>
    </source>
</reference>
<dbReference type="PANTHER" id="PTHR43673">
    <property type="entry name" value="NAD(P)H NITROREDUCTASE YDGI-RELATED"/>
    <property type="match status" value="1"/>
</dbReference>
<name>A0A166DTY9_9EURY</name>
<dbReference type="InterPro" id="IPR000415">
    <property type="entry name" value="Nitroreductase-like"/>
</dbReference>
<evidence type="ECO:0000313" key="7">
    <source>
        <dbReference type="EMBL" id="KZX15948.1"/>
    </source>
</evidence>
<sequence length="182" mass="19956">MELFDVINKRKSVRNYLDEDIDEDSLKKIAKAGQIAPIAGEFQITIIKNKEIVKKINDIALEAMKNSGNEFLEERAAIPGYQPIYNAPVLAILSAPEENVYGGLTVSCVAENMILAATDLGLGSCYMITPTLAFMSTEKDELSKEIGLPKGFNPICAVAIGKEGTDELNVEREEVDNVKFIN</sequence>
<proteinExistence type="inferred from homology"/>
<keyword evidence="4" id="KW-0288">FMN</keyword>
<keyword evidence="5 7" id="KW-0560">Oxidoreductase</keyword>
<comment type="cofactor">
    <cofactor evidence="1">
        <name>FMN</name>
        <dbReference type="ChEBI" id="CHEBI:58210"/>
    </cofactor>
</comment>
<comment type="similarity">
    <text evidence="2">Belongs to the nitroreductase family.</text>
</comment>
<dbReference type="STRING" id="47311.MBCUT_11710"/>
<comment type="caution">
    <text evidence="7">The sequence shown here is derived from an EMBL/GenBank/DDBJ whole genome shotgun (WGS) entry which is preliminary data.</text>
</comment>
<dbReference type="EMBL" id="LWMW01000103">
    <property type="protein sequence ID" value="KZX15948.1"/>
    <property type="molecule type" value="Genomic_DNA"/>
</dbReference>
<evidence type="ECO:0000256" key="5">
    <source>
        <dbReference type="ARBA" id="ARBA00023002"/>
    </source>
</evidence>
<dbReference type="CDD" id="cd02062">
    <property type="entry name" value="Nitro_FMN_reductase"/>
    <property type="match status" value="1"/>
</dbReference>
<dbReference type="GO" id="GO:0016491">
    <property type="term" value="F:oxidoreductase activity"/>
    <property type="evidence" value="ECO:0007669"/>
    <property type="project" value="UniProtKB-KW"/>
</dbReference>
<protein>
    <submittedName>
        <fullName evidence="7">NADPH-dependent oxidoreductase</fullName>
        <ecNumber evidence="7">1.6.-.-</ecNumber>
    </submittedName>
</protein>
<evidence type="ECO:0000313" key="8">
    <source>
        <dbReference type="Proteomes" id="UP000077275"/>
    </source>
</evidence>
<dbReference type="Gene3D" id="3.40.109.10">
    <property type="entry name" value="NADH Oxidase"/>
    <property type="match status" value="1"/>
</dbReference>
<accession>A0A166DTY9</accession>
<dbReference type="SUPFAM" id="SSF55469">
    <property type="entry name" value="FMN-dependent nitroreductase-like"/>
    <property type="match status" value="1"/>
</dbReference>
<dbReference type="Proteomes" id="UP000077275">
    <property type="component" value="Unassembled WGS sequence"/>
</dbReference>